<dbReference type="AlphaFoldDB" id="A0AA40KCE6"/>
<organism evidence="3 4">
    <name type="scientific">Schizothecium vesticola</name>
    <dbReference type="NCBI Taxonomy" id="314040"/>
    <lineage>
        <taxon>Eukaryota</taxon>
        <taxon>Fungi</taxon>
        <taxon>Dikarya</taxon>
        <taxon>Ascomycota</taxon>
        <taxon>Pezizomycotina</taxon>
        <taxon>Sordariomycetes</taxon>
        <taxon>Sordariomycetidae</taxon>
        <taxon>Sordariales</taxon>
        <taxon>Schizotheciaceae</taxon>
        <taxon>Schizothecium</taxon>
    </lineage>
</organism>
<accession>A0AA40KCE6</accession>
<reference evidence="3" key="1">
    <citation type="submission" date="2023-06" db="EMBL/GenBank/DDBJ databases">
        <title>Genome-scale phylogeny and comparative genomics of the fungal order Sordariales.</title>
        <authorList>
            <consortium name="Lawrence Berkeley National Laboratory"/>
            <person name="Hensen N."/>
            <person name="Bonometti L."/>
            <person name="Westerberg I."/>
            <person name="Brannstrom I.O."/>
            <person name="Guillou S."/>
            <person name="Cros-Aarteil S."/>
            <person name="Calhoun S."/>
            <person name="Haridas S."/>
            <person name="Kuo A."/>
            <person name="Mondo S."/>
            <person name="Pangilinan J."/>
            <person name="Riley R."/>
            <person name="LaButti K."/>
            <person name="Andreopoulos B."/>
            <person name="Lipzen A."/>
            <person name="Chen C."/>
            <person name="Yanf M."/>
            <person name="Daum C."/>
            <person name="Ng V."/>
            <person name="Clum A."/>
            <person name="Steindorff A."/>
            <person name="Ohm R."/>
            <person name="Martin F."/>
            <person name="Silar P."/>
            <person name="Natvig D."/>
            <person name="Lalanne C."/>
            <person name="Gautier V."/>
            <person name="Ament-velasquez S.L."/>
            <person name="Kruys A."/>
            <person name="Hutchinson M.I."/>
            <person name="Powell A.J."/>
            <person name="Barry K."/>
            <person name="Miller A.N."/>
            <person name="Grigoriev I.V."/>
            <person name="Debuchy R."/>
            <person name="Gladieux P."/>
            <person name="Thoren M.H."/>
            <person name="Johannesson H."/>
        </authorList>
    </citation>
    <scope>NUCLEOTIDE SEQUENCE</scope>
    <source>
        <strain evidence="3">SMH3187-1</strain>
    </source>
</reference>
<proteinExistence type="predicted"/>
<dbReference type="EMBL" id="JAUKUD010000001">
    <property type="protein sequence ID" value="KAK0753691.1"/>
    <property type="molecule type" value="Genomic_DNA"/>
</dbReference>
<dbReference type="InterPro" id="IPR058525">
    <property type="entry name" value="DUF8212"/>
</dbReference>
<evidence type="ECO:0000313" key="4">
    <source>
        <dbReference type="Proteomes" id="UP001172155"/>
    </source>
</evidence>
<dbReference type="PANTHER" id="PTHR10622:SF10">
    <property type="entry name" value="HET DOMAIN-CONTAINING PROTEIN"/>
    <property type="match status" value="1"/>
</dbReference>
<dbReference type="Pfam" id="PF06985">
    <property type="entry name" value="HET"/>
    <property type="match status" value="1"/>
</dbReference>
<gene>
    <name evidence="3" type="ORF">B0T18DRAFT_21563</name>
</gene>
<dbReference type="Pfam" id="PF26640">
    <property type="entry name" value="DUF8212"/>
    <property type="match status" value="1"/>
</dbReference>
<dbReference type="PANTHER" id="PTHR10622">
    <property type="entry name" value="HET DOMAIN-CONTAINING PROTEIN"/>
    <property type="match status" value="1"/>
</dbReference>
<feature type="domain" description="DUF8212" evidence="2">
    <location>
        <begin position="259"/>
        <end position="284"/>
    </location>
</feature>
<comment type="caution">
    <text evidence="3">The sequence shown here is derived from an EMBL/GenBank/DDBJ whole genome shotgun (WGS) entry which is preliminary data.</text>
</comment>
<name>A0AA40KCE6_9PEZI</name>
<dbReference type="InterPro" id="IPR010730">
    <property type="entry name" value="HET"/>
</dbReference>
<feature type="domain" description="Heterokaryon incompatibility" evidence="1">
    <location>
        <begin position="22"/>
        <end position="113"/>
    </location>
</feature>
<keyword evidence="4" id="KW-1185">Reference proteome</keyword>
<sequence>MRLLHTTTFELRSFLGEEKPPYAILSHTWGDDEVLYEDARGGSEKLQSCEKAGLSKVLTAAQKARGQKLHYIWIDTCCIDKSSSAELSEAINSMFAWYADAVICYAFLSDYTSLGGQDFEDELKQSRWFYRGWTLQELIAPFEVDFYDSTWSLFGNRFGLSAAISRITGIDESFLQAGTSCRHGHNCVNIRNCNDCQEGVGKRRIHRQLLARRLKAHGISSRMSWASRRSTTRPENIAYCLLGIFSVNMPLLYGEGGARAFQRLQQEIGRHSPDHTLLAWHGVIPYDRDSYRASFLGLAPSPLAFHEGHLFRPLQGEEGLGSMTLFGKGFNLDVYLSPSSGIEWSYLDHRSFTLRKRTPKAVETASGLWIAILNCTARNDYFTSPALIVEKTALTSNSFKRFNFNKDLLPRQECIARIAHGSNSCQVLGPGYQAKHFHL</sequence>
<evidence type="ECO:0000259" key="1">
    <source>
        <dbReference type="Pfam" id="PF06985"/>
    </source>
</evidence>
<evidence type="ECO:0000313" key="3">
    <source>
        <dbReference type="EMBL" id="KAK0753691.1"/>
    </source>
</evidence>
<protein>
    <submittedName>
        <fullName evidence="3">Heterokaryon incompatibility protein-domain-containing protein</fullName>
    </submittedName>
</protein>
<evidence type="ECO:0000259" key="2">
    <source>
        <dbReference type="Pfam" id="PF26640"/>
    </source>
</evidence>
<dbReference type="Proteomes" id="UP001172155">
    <property type="component" value="Unassembled WGS sequence"/>
</dbReference>